<dbReference type="RefSeq" id="WP_204864129.1">
    <property type="nucleotide sequence ID" value="NZ_JACJKH010000013.1"/>
</dbReference>
<dbReference type="Pfam" id="PF14602">
    <property type="entry name" value="Hexapep_2"/>
    <property type="match status" value="1"/>
</dbReference>
<gene>
    <name evidence="3" type="ORF">H6A32_08505</name>
</gene>
<evidence type="ECO:0000256" key="1">
    <source>
        <dbReference type="ARBA" id="ARBA00007274"/>
    </source>
</evidence>
<sequence>MKLYIIYDKFRRYWRQFRMLSIRDGWKKMAYMKKHKIFAEIGEDCYYQSNILPAEPFLVHLHNNVVISAGVRLITHSALNTVFNHEEYTDQYLCRYGKIEIGNNVYIGADVILNFGVTIGDNCIVAAGAIVTKDVPSGSVVAGVPAKVIGNYEESKQKLLAFSKPYLDMGLREPCTVEEMVKYNRK</sequence>
<reference evidence="3 4" key="1">
    <citation type="journal article" date="2021" name="Sci. Rep.">
        <title>The distribution of antibiotic resistance genes in chicken gut microbiota commensals.</title>
        <authorList>
            <person name="Juricova H."/>
            <person name="Matiasovicova J."/>
            <person name="Kubasova T."/>
            <person name="Cejkova D."/>
            <person name="Rychlik I."/>
        </authorList>
    </citation>
    <scope>NUCLEOTIDE SEQUENCE [LARGE SCALE GENOMIC DNA]</scope>
    <source>
        <strain evidence="3 4">An770</strain>
    </source>
</reference>
<protein>
    <submittedName>
        <fullName evidence="3">Acyltransferase</fullName>
    </submittedName>
</protein>
<dbReference type="Proteomes" id="UP000775686">
    <property type="component" value="Unassembled WGS sequence"/>
</dbReference>
<dbReference type="EMBL" id="JACJKH010000013">
    <property type="protein sequence ID" value="MBM6744347.1"/>
    <property type="molecule type" value="Genomic_DNA"/>
</dbReference>
<comment type="similarity">
    <text evidence="1">Belongs to the transferase hexapeptide repeat family.</text>
</comment>
<proteinExistence type="inferred from homology"/>
<evidence type="ECO:0000313" key="3">
    <source>
        <dbReference type="EMBL" id="MBM6744347.1"/>
    </source>
</evidence>
<accession>A0ABS2EHG0</accession>
<name>A0ABS2EHG0_9FIRM</name>
<dbReference type="InterPro" id="IPR011004">
    <property type="entry name" value="Trimer_LpxA-like_sf"/>
</dbReference>
<dbReference type="SUPFAM" id="SSF51161">
    <property type="entry name" value="Trimeric LpxA-like enzymes"/>
    <property type="match status" value="1"/>
</dbReference>
<dbReference type="PANTHER" id="PTHR23416:SF23">
    <property type="entry name" value="ACETYLTRANSFERASE C18B11.09C-RELATED"/>
    <property type="match status" value="1"/>
</dbReference>
<dbReference type="CDD" id="cd04647">
    <property type="entry name" value="LbH_MAT_like"/>
    <property type="match status" value="1"/>
</dbReference>
<dbReference type="InterPro" id="IPR001451">
    <property type="entry name" value="Hexapep"/>
</dbReference>
<keyword evidence="4" id="KW-1185">Reference proteome</keyword>
<dbReference type="InterPro" id="IPR051159">
    <property type="entry name" value="Hexapeptide_acetyltransf"/>
</dbReference>
<dbReference type="GO" id="GO:0016746">
    <property type="term" value="F:acyltransferase activity"/>
    <property type="evidence" value="ECO:0007669"/>
    <property type="project" value="UniProtKB-KW"/>
</dbReference>
<dbReference type="PANTHER" id="PTHR23416">
    <property type="entry name" value="SIALIC ACID SYNTHASE-RELATED"/>
    <property type="match status" value="1"/>
</dbReference>
<evidence type="ECO:0000313" key="4">
    <source>
        <dbReference type="Proteomes" id="UP000775686"/>
    </source>
</evidence>
<dbReference type="Gene3D" id="2.160.10.10">
    <property type="entry name" value="Hexapeptide repeat proteins"/>
    <property type="match status" value="1"/>
</dbReference>
<keyword evidence="2" id="KW-0808">Transferase</keyword>
<organism evidence="3 4">
    <name type="scientific">Drancourtella massiliensis</name>
    <dbReference type="NCBI Taxonomy" id="1632013"/>
    <lineage>
        <taxon>Bacteria</taxon>
        <taxon>Bacillati</taxon>
        <taxon>Bacillota</taxon>
        <taxon>Clostridia</taxon>
        <taxon>Eubacteriales</taxon>
        <taxon>Oscillospiraceae</taxon>
        <taxon>Drancourtella</taxon>
    </lineage>
</organism>
<keyword evidence="3" id="KW-0012">Acyltransferase</keyword>
<comment type="caution">
    <text evidence="3">The sequence shown here is derived from an EMBL/GenBank/DDBJ whole genome shotgun (WGS) entry which is preliminary data.</text>
</comment>
<evidence type="ECO:0000256" key="2">
    <source>
        <dbReference type="ARBA" id="ARBA00022679"/>
    </source>
</evidence>